<evidence type="ECO:0000313" key="2">
    <source>
        <dbReference type="Proteomes" id="UP000017023"/>
    </source>
</evidence>
<proteinExistence type="predicted"/>
<dbReference type="InterPro" id="IPR011257">
    <property type="entry name" value="DNA_glycosylase"/>
</dbReference>
<comment type="caution">
    <text evidence="1">The sequence shown here is derived from an EMBL/GenBank/DDBJ whole genome shotgun (WGS) entry which is preliminary data.</text>
</comment>
<protein>
    <submittedName>
        <fullName evidence="1">TIGR02757 family protein</fullName>
    </submittedName>
</protein>
<accession>U2MGF2</accession>
<dbReference type="EMBL" id="AWGW01000019">
    <property type="protein sequence ID" value="ERK00740.1"/>
    <property type="molecule type" value="Genomic_DNA"/>
</dbReference>
<sequence>MDCSTTIIVLNSKLSESYMNNKTIRILKEAALQYETKDFLLKDPALFMHIPKEKHDKEVMAFIASCMSYGRRELFFPKIQYILDCSKTKLFQWILSGNYEHDIPDNEQSFYRLYTNHIMNHFLYRLKQLLIAYGSLEKFAAYHAPDHKAITLIKAFCSYFNEIGQTHIIPQNTQSSCKRLCMFLRWMVRKDSPVDLGLWNDIIDQRTLIMPLDTHVIQEANRLGLIKTKSTSMKVACELTEKLCKIFPEDPLKGDFALFGYGINN</sequence>
<dbReference type="Pfam" id="PF09674">
    <property type="entry name" value="DUF2400"/>
    <property type="match status" value="1"/>
</dbReference>
<organism evidence="1 2">
    <name type="scientific">Segatella salivae F0493</name>
    <dbReference type="NCBI Taxonomy" id="1395125"/>
    <lineage>
        <taxon>Bacteria</taxon>
        <taxon>Pseudomonadati</taxon>
        <taxon>Bacteroidota</taxon>
        <taxon>Bacteroidia</taxon>
        <taxon>Bacteroidales</taxon>
        <taxon>Prevotellaceae</taxon>
        <taxon>Segatella</taxon>
    </lineage>
</organism>
<dbReference type="InterPro" id="IPR014127">
    <property type="entry name" value="CHP02757"/>
</dbReference>
<dbReference type="GO" id="GO:0003824">
    <property type="term" value="F:catalytic activity"/>
    <property type="evidence" value="ECO:0007669"/>
    <property type="project" value="InterPro"/>
</dbReference>
<dbReference type="AlphaFoldDB" id="U2MGF2"/>
<dbReference type="SUPFAM" id="SSF48150">
    <property type="entry name" value="DNA-glycosylase"/>
    <property type="match status" value="1"/>
</dbReference>
<dbReference type="Proteomes" id="UP000017023">
    <property type="component" value="Unassembled WGS sequence"/>
</dbReference>
<gene>
    <name evidence="1" type="ORF">HMPREF9145_2065</name>
</gene>
<dbReference type="PATRIC" id="fig|1395125.3.peg.1342"/>
<reference evidence="1 2" key="1">
    <citation type="submission" date="2013-08" db="EMBL/GenBank/DDBJ databases">
        <authorList>
            <person name="Durkin A.S."/>
            <person name="Haft D.R."/>
            <person name="McCorrison J."/>
            <person name="Torralba M."/>
            <person name="Gillis M."/>
            <person name="Haft D.H."/>
            <person name="Methe B."/>
            <person name="Sutton G."/>
            <person name="Nelson K.E."/>
        </authorList>
    </citation>
    <scope>NUCLEOTIDE SEQUENCE [LARGE SCALE GENOMIC DNA]</scope>
    <source>
        <strain evidence="1 2">F0493</strain>
    </source>
</reference>
<name>U2MGF2_9BACT</name>
<evidence type="ECO:0000313" key="1">
    <source>
        <dbReference type="EMBL" id="ERK00740.1"/>
    </source>
</evidence>
<dbReference type="NCBIfam" id="TIGR02757">
    <property type="entry name" value="TIGR02757 family protein"/>
    <property type="match status" value="1"/>
</dbReference>
<dbReference type="GO" id="GO:0006281">
    <property type="term" value="P:DNA repair"/>
    <property type="evidence" value="ECO:0007669"/>
    <property type="project" value="InterPro"/>
</dbReference>